<reference evidence="4" key="1">
    <citation type="journal article" date="2005" name="Nature">
        <title>The map-based sequence of the rice genome.</title>
        <authorList>
            <consortium name="International rice genome sequencing project (IRGSP)"/>
            <person name="Matsumoto T."/>
            <person name="Wu J."/>
            <person name="Kanamori H."/>
            <person name="Katayose Y."/>
            <person name="Fujisawa M."/>
            <person name="Namiki N."/>
            <person name="Mizuno H."/>
            <person name="Yamamoto K."/>
            <person name="Antonio B.A."/>
            <person name="Baba T."/>
            <person name="Sakata K."/>
            <person name="Nagamura Y."/>
            <person name="Aoki H."/>
            <person name="Arikawa K."/>
            <person name="Arita K."/>
            <person name="Bito T."/>
            <person name="Chiden Y."/>
            <person name="Fujitsuka N."/>
            <person name="Fukunaka R."/>
            <person name="Hamada M."/>
            <person name="Harada C."/>
            <person name="Hayashi A."/>
            <person name="Hijishita S."/>
            <person name="Honda M."/>
            <person name="Hosokawa S."/>
            <person name="Ichikawa Y."/>
            <person name="Idonuma A."/>
            <person name="Iijima M."/>
            <person name="Ikeda M."/>
            <person name="Ikeno M."/>
            <person name="Ito K."/>
            <person name="Ito S."/>
            <person name="Ito T."/>
            <person name="Ito Y."/>
            <person name="Ito Y."/>
            <person name="Iwabuchi A."/>
            <person name="Kamiya K."/>
            <person name="Karasawa W."/>
            <person name="Kurita K."/>
            <person name="Katagiri S."/>
            <person name="Kikuta A."/>
            <person name="Kobayashi H."/>
            <person name="Kobayashi N."/>
            <person name="Machita K."/>
            <person name="Maehara T."/>
            <person name="Masukawa M."/>
            <person name="Mizubayashi T."/>
            <person name="Mukai Y."/>
            <person name="Nagasaki H."/>
            <person name="Nagata Y."/>
            <person name="Naito S."/>
            <person name="Nakashima M."/>
            <person name="Nakama Y."/>
            <person name="Nakamichi Y."/>
            <person name="Nakamura M."/>
            <person name="Meguro A."/>
            <person name="Negishi M."/>
            <person name="Ohta I."/>
            <person name="Ohta T."/>
            <person name="Okamoto M."/>
            <person name="Ono N."/>
            <person name="Saji S."/>
            <person name="Sakaguchi M."/>
            <person name="Sakai K."/>
            <person name="Shibata M."/>
            <person name="Shimokawa T."/>
            <person name="Song J."/>
            <person name="Takazaki Y."/>
            <person name="Terasawa K."/>
            <person name="Tsugane M."/>
            <person name="Tsuji K."/>
            <person name="Ueda S."/>
            <person name="Waki K."/>
            <person name="Yamagata H."/>
            <person name="Yamamoto M."/>
            <person name="Yamamoto S."/>
            <person name="Yamane H."/>
            <person name="Yoshiki S."/>
            <person name="Yoshihara R."/>
            <person name="Yukawa K."/>
            <person name="Zhong H."/>
            <person name="Yano M."/>
            <person name="Yuan Q."/>
            <person name="Ouyang S."/>
            <person name="Liu J."/>
            <person name="Jones K.M."/>
            <person name="Gansberger K."/>
            <person name="Moffat K."/>
            <person name="Hill J."/>
            <person name="Bera J."/>
            <person name="Fadrosh D."/>
            <person name="Jin S."/>
            <person name="Johri S."/>
            <person name="Kim M."/>
            <person name="Overton L."/>
            <person name="Reardon M."/>
            <person name="Tsitrin T."/>
            <person name="Vuong H."/>
            <person name="Weaver B."/>
            <person name="Ciecko A."/>
            <person name="Tallon L."/>
            <person name="Jackson J."/>
            <person name="Pai G."/>
            <person name="Aken S.V."/>
            <person name="Utterback T."/>
            <person name="Reidmuller S."/>
            <person name="Feldblyum T."/>
            <person name="Hsiao J."/>
            <person name="Zismann V."/>
            <person name="Iobst S."/>
            <person name="de Vazeille A.R."/>
            <person name="Buell C.R."/>
            <person name="Ying K."/>
            <person name="Li Y."/>
            <person name="Lu T."/>
            <person name="Huang Y."/>
            <person name="Zhao Q."/>
            <person name="Feng Q."/>
            <person name="Zhang L."/>
            <person name="Zhu J."/>
            <person name="Weng Q."/>
            <person name="Mu J."/>
            <person name="Lu Y."/>
            <person name="Fan D."/>
            <person name="Liu Y."/>
            <person name="Guan J."/>
            <person name="Zhang Y."/>
            <person name="Yu S."/>
            <person name="Liu X."/>
            <person name="Zhang Y."/>
            <person name="Hong G."/>
            <person name="Han B."/>
            <person name="Choisne N."/>
            <person name="Demange N."/>
            <person name="Orjeda G."/>
            <person name="Samain S."/>
            <person name="Cattolico L."/>
            <person name="Pelletier E."/>
            <person name="Couloux A."/>
            <person name="Segurens B."/>
            <person name="Wincker P."/>
            <person name="D'Hont A."/>
            <person name="Scarpelli C."/>
            <person name="Weissenbach J."/>
            <person name="Salanoubat M."/>
            <person name="Quetier F."/>
            <person name="Yu Y."/>
            <person name="Kim H.R."/>
            <person name="Rambo T."/>
            <person name="Currie J."/>
            <person name="Collura K."/>
            <person name="Luo M."/>
            <person name="Yang T."/>
            <person name="Ammiraju J.S.S."/>
            <person name="Engler F."/>
            <person name="Soderlund C."/>
            <person name="Wing R.A."/>
            <person name="Palmer L.E."/>
            <person name="de la Bastide M."/>
            <person name="Spiegel L."/>
            <person name="Nascimento L."/>
            <person name="Zutavern T."/>
            <person name="O'Shaughnessy A."/>
            <person name="Dike S."/>
            <person name="Dedhia N."/>
            <person name="Preston R."/>
            <person name="Balija V."/>
            <person name="McCombie W.R."/>
            <person name="Chow T."/>
            <person name="Chen H."/>
            <person name="Chung M."/>
            <person name="Chen C."/>
            <person name="Shaw J."/>
            <person name="Wu H."/>
            <person name="Hsiao K."/>
            <person name="Chao Y."/>
            <person name="Chu M."/>
            <person name="Cheng C."/>
            <person name="Hour A."/>
            <person name="Lee P."/>
            <person name="Lin S."/>
            <person name="Lin Y."/>
            <person name="Liou J."/>
            <person name="Liu S."/>
            <person name="Hsing Y."/>
            <person name="Raghuvanshi S."/>
            <person name="Mohanty A."/>
            <person name="Bharti A.K."/>
            <person name="Gaur A."/>
            <person name="Gupta V."/>
            <person name="Kumar D."/>
            <person name="Ravi V."/>
            <person name="Vij S."/>
            <person name="Kapur A."/>
            <person name="Khurana P."/>
            <person name="Khurana P."/>
            <person name="Khurana J.P."/>
            <person name="Tyagi A.K."/>
            <person name="Gaikwad K."/>
            <person name="Singh A."/>
            <person name="Dalal V."/>
            <person name="Srivastava S."/>
            <person name="Dixit A."/>
            <person name="Pal A.K."/>
            <person name="Ghazi I.A."/>
            <person name="Yadav M."/>
            <person name="Pandit A."/>
            <person name="Bhargava A."/>
            <person name="Sureshbabu K."/>
            <person name="Batra K."/>
            <person name="Sharma T.R."/>
            <person name="Mohapatra T."/>
            <person name="Singh N.K."/>
            <person name="Messing J."/>
            <person name="Nelson A.B."/>
            <person name="Fuks G."/>
            <person name="Kavchok S."/>
            <person name="Keizer G."/>
            <person name="Linton E."/>
            <person name="Llaca V."/>
            <person name="Song R."/>
            <person name="Tanyolac B."/>
            <person name="Young S."/>
            <person name="Ho-Il K."/>
            <person name="Hahn J.H."/>
            <person name="Sangsakoo G."/>
            <person name="Vanavichit A."/>
            <person name="de Mattos Luiz.A.T."/>
            <person name="Zimmer P.D."/>
            <person name="Malone G."/>
            <person name="Dellagostin O."/>
            <person name="de Oliveira A.C."/>
            <person name="Bevan M."/>
            <person name="Bancroft I."/>
            <person name="Minx P."/>
            <person name="Cordum H."/>
            <person name="Wilson R."/>
            <person name="Cheng Z."/>
            <person name="Jin W."/>
            <person name="Jiang J."/>
            <person name="Leong S.A."/>
            <person name="Iwama H."/>
            <person name="Gojobori T."/>
            <person name="Itoh T."/>
            <person name="Niimura Y."/>
            <person name="Fujii Y."/>
            <person name="Habara T."/>
            <person name="Sakai H."/>
            <person name="Sato Y."/>
            <person name="Wilson G."/>
            <person name="Kumar K."/>
            <person name="McCouch S."/>
            <person name="Juretic N."/>
            <person name="Hoen D."/>
            <person name="Wright S."/>
            <person name="Bruskiewich R."/>
            <person name="Bureau T."/>
            <person name="Miyao A."/>
            <person name="Hirochika H."/>
            <person name="Nishikawa T."/>
            <person name="Kadowaki K."/>
            <person name="Sugiura M."/>
            <person name="Burr B."/>
            <person name="Sasaki T."/>
        </authorList>
    </citation>
    <scope>NUCLEOTIDE SEQUENCE [LARGE SCALE GENOMIC DNA]</scope>
    <source>
        <strain evidence="4">cv. Nipponbare</strain>
    </source>
</reference>
<accession>Q6K1T1</accession>
<dbReference type="EMBL" id="AP006523">
    <property type="protein sequence ID" value="BAD23771.1"/>
    <property type="molecule type" value="Genomic_DNA"/>
</dbReference>
<evidence type="ECO:0000256" key="2">
    <source>
        <dbReference type="SAM" id="Phobius"/>
    </source>
</evidence>
<dbReference type="AlphaFoldDB" id="Q6K1T1"/>
<organism evidence="3 4">
    <name type="scientific">Oryza sativa subsp. japonica</name>
    <name type="common">Rice</name>
    <dbReference type="NCBI Taxonomy" id="39947"/>
    <lineage>
        <taxon>Eukaryota</taxon>
        <taxon>Viridiplantae</taxon>
        <taxon>Streptophyta</taxon>
        <taxon>Embryophyta</taxon>
        <taxon>Tracheophyta</taxon>
        <taxon>Spermatophyta</taxon>
        <taxon>Magnoliopsida</taxon>
        <taxon>Liliopsida</taxon>
        <taxon>Poales</taxon>
        <taxon>Poaceae</taxon>
        <taxon>BOP clade</taxon>
        <taxon>Oryzoideae</taxon>
        <taxon>Oryzeae</taxon>
        <taxon>Oryzinae</taxon>
        <taxon>Oryza</taxon>
        <taxon>Oryza sativa</taxon>
    </lineage>
</organism>
<evidence type="ECO:0000313" key="3">
    <source>
        <dbReference type="EMBL" id="BAD23771.1"/>
    </source>
</evidence>
<name>Q6K1T1_ORYSJ</name>
<keyword evidence="2" id="KW-1133">Transmembrane helix</keyword>
<dbReference type="Proteomes" id="UP000000763">
    <property type="component" value="Chromosome 2"/>
</dbReference>
<sequence>MERWRRRSGRDDQLRLEWGGDGAAAARGGRRIGWYFGRPFSVDYRCCPEADTMAVTTTRGHRGGEAAMLHGASTGALSSSAALGPGAPARDGGGGGGEWLLSSLSGRALLVQAQRLPLLSLSLSSTQPEPEATCGGQAMRVGARRPAEEDRPDASSGQSVVVVVVVFGDTAVVVVVLHPSLAAALPTSCRLSMPPATVRERWGIERGGRREDGVKGSKLGRRHIAQGSRAVPSPNGPEEAAQIGQQRSNLDPSMLDPKASLGHCFPTRPINSAQHHAVARCALCRRRRLPPPVSAARGAPRPSALYSRLAVGARPAIACLHGLLDISIQRTPDFTTVTDTVFLNRVDN</sequence>
<proteinExistence type="predicted"/>
<keyword evidence="2" id="KW-0812">Transmembrane</keyword>
<gene>
    <name evidence="3" type="primary">B1215B07.8</name>
</gene>
<feature type="region of interest" description="Disordered" evidence="1">
    <location>
        <begin position="207"/>
        <end position="244"/>
    </location>
</feature>
<feature type="transmembrane region" description="Helical" evidence="2">
    <location>
        <begin position="160"/>
        <end position="185"/>
    </location>
</feature>
<protein>
    <submittedName>
        <fullName evidence="3">Uncharacterized protein</fullName>
    </submittedName>
</protein>
<evidence type="ECO:0000313" key="4">
    <source>
        <dbReference type="Proteomes" id="UP000000763"/>
    </source>
</evidence>
<keyword evidence="2" id="KW-0472">Membrane</keyword>
<feature type="region of interest" description="Disordered" evidence="1">
    <location>
        <begin position="126"/>
        <end position="155"/>
    </location>
</feature>
<evidence type="ECO:0000256" key="1">
    <source>
        <dbReference type="SAM" id="MobiDB-lite"/>
    </source>
</evidence>
<reference evidence="4" key="2">
    <citation type="journal article" date="2008" name="Nucleic Acids Res.">
        <title>The rice annotation project database (RAP-DB): 2008 update.</title>
        <authorList>
            <consortium name="The rice annotation project (RAP)"/>
        </authorList>
    </citation>
    <scope>GENOME REANNOTATION</scope>
    <source>
        <strain evidence="4">cv. Nipponbare</strain>
    </source>
</reference>